<evidence type="ECO:0000313" key="2">
    <source>
        <dbReference type="Proteomes" id="UP001165960"/>
    </source>
</evidence>
<reference evidence="1" key="1">
    <citation type="submission" date="2022-04" db="EMBL/GenBank/DDBJ databases">
        <title>Genome of the entomopathogenic fungus Entomophthora muscae.</title>
        <authorList>
            <person name="Elya C."/>
            <person name="Lovett B.R."/>
            <person name="Lee E."/>
            <person name="Macias A.M."/>
            <person name="Hajek A.E."/>
            <person name="De Bivort B.L."/>
            <person name="Kasson M.T."/>
            <person name="De Fine Licht H.H."/>
            <person name="Stajich J.E."/>
        </authorList>
    </citation>
    <scope>NUCLEOTIDE SEQUENCE</scope>
    <source>
        <strain evidence="1">Berkeley</strain>
    </source>
</reference>
<keyword evidence="2" id="KW-1185">Reference proteome</keyword>
<dbReference type="Proteomes" id="UP001165960">
    <property type="component" value="Unassembled WGS sequence"/>
</dbReference>
<comment type="caution">
    <text evidence="1">The sequence shown here is derived from an EMBL/GenBank/DDBJ whole genome shotgun (WGS) entry which is preliminary data.</text>
</comment>
<proteinExistence type="predicted"/>
<sequence>MYGLPYVEAGKSTWTLIKDRGVDAIVNDSLIGNVLSLGCILISLLSCAASLLVASVMRIVLDTLEWVLLGFAGFFIGFMVSAVVTSVIESANNAFFVCLAEDPQALASYNPELFEKIRQTYPEVTTPV</sequence>
<accession>A0ACC2RF40</accession>
<gene>
    <name evidence="1" type="primary">PNS1_6</name>
    <name evidence="1" type="ORF">DSO57_1032550</name>
</gene>
<name>A0ACC2RF40_9FUNG</name>
<evidence type="ECO:0000313" key="1">
    <source>
        <dbReference type="EMBL" id="KAJ9048669.1"/>
    </source>
</evidence>
<organism evidence="1 2">
    <name type="scientific">Entomophthora muscae</name>
    <dbReference type="NCBI Taxonomy" id="34485"/>
    <lineage>
        <taxon>Eukaryota</taxon>
        <taxon>Fungi</taxon>
        <taxon>Fungi incertae sedis</taxon>
        <taxon>Zoopagomycota</taxon>
        <taxon>Entomophthoromycotina</taxon>
        <taxon>Entomophthoromycetes</taxon>
        <taxon>Entomophthorales</taxon>
        <taxon>Entomophthoraceae</taxon>
        <taxon>Entomophthora</taxon>
    </lineage>
</organism>
<protein>
    <submittedName>
        <fullName evidence="1">Choline transporter, neither null mutation nor overexpression affects choline transport</fullName>
    </submittedName>
</protein>
<dbReference type="EMBL" id="QTSX02007345">
    <property type="protein sequence ID" value="KAJ9048669.1"/>
    <property type="molecule type" value="Genomic_DNA"/>
</dbReference>